<gene>
    <name evidence="1" type="ORF">DAT561_1285</name>
</gene>
<name>A0A2Z5Y3Q3_9ENTE</name>
<dbReference type="Proteomes" id="UP000269226">
    <property type="component" value="Chromosome"/>
</dbReference>
<proteinExistence type="predicted"/>
<dbReference type="EMBL" id="AP018492">
    <property type="protein sequence ID" value="BBC61390.1"/>
    <property type="molecule type" value="Genomic_DNA"/>
</dbReference>
<organism evidence="1 2">
    <name type="scientific">Melissococcus plutonius</name>
    <dbReference type="NCBI Taxonomy" id="33970"/>
    <lineage>
        <taxon>Bacteria</taxon>
        <taxon>Bacillati</taxon>
        <taxon>Bacillota</taxon>
        <taxon>Bacilli</taxon>
        <taxon>Lactobacillales</taxon>
        <taxon>Enterococcaceae</taxon>
        <taxon>Melissococcus</taxon>
    </lineage>
</organism>
<dbReference type="GeneID" id="69060424"/>
<reference evidence="1 2" key="1">
    <citation type="submission" date="2018-01" db="EMBL/GenBank/DDBJ databases">
        <title>Whole genome sequence of Melissococcus plutonius DAT561.</title>
        <authorList>
            <person name="Okumura K."/>
            <person name="Takamatsu D."/>
            <person name="Okura M."/>
        </authorList>
    </citation>
    <scope>NUCLEOTIDE SEQUENCE [LARGE SCALE GENOMIC DNA]</scope>
    <source>
        <strain evidence="1 2">DAT561</strain>
    </source>
</reference>
<evidence type="ECO:0000313" key="1">
    <source>
        <dbReference type="EMBL" id="BBC61390.1"/>
    </source>
</evidence>
<sequence>MIIIHSFSKDYIEFDLLSTYFSITHYLLIENLKIAKIKSWNHKTEILTS</sequence>
<protein>
    <submittedName>
        <fullName evidence="1">Uncharacterized protein</fullName>
    </submittedName>
</protein>
<dbReference type="RefSeq" id="WP_013773539.1">
    <property type="nucleotide sequence ID" value="NZ_AP018492.1"/>
</dbReference>
<evidence type="ECO:0000313" key="2">
    <source>
        <dbReference type="Proteomes" id="UP000269226"/>
    </source>
</evidence>
<dbReference type="AlphaFoldDB" id="A0A2Z5Y3Q3"/>
<accession>A0A2Z5Y3Q3</accession>